<gene>
    <name evidence="1" type="ORF">S06H3_21301</name>
</gene>
<dbReference type="EMBL" id="BARV01011167">
    <property type="protein sequence ID" value="GAI04628.1"/>
    <property type="molecule type" value="Genomic_DNA"/>
</dbReference>
<feature type="non-terminal residue" evidence="1">
    <location>
        <position position="256"/>
    </location>
</feature>
<reference evidence="1" key="1">
    <citation type="journal article" date="2014" name="Front. Microbiol.">
        <title>High frequency of phylogenetically diverse reductive dehalogenase-homologous genes in deep subseafloor sedimentary metagenomes.</title>
        <authorList>
            <person name="Kawai M."/>
            <person name="Futagami T."/>
            <person name="Toyoda A."/>
            <person name="Takaki Y."/>
            <person name="Nishi S."/>
            <person name="Hori S."/>
            <person name="Arai W."/>
            <person name="Tsubouchi T."/>
            <person name="Morono Y."/>
            <person name="Uchiyama I."/>
            <person name="Ito T."/>
            <person name="Fujiyama A."/>
            <person name="Inagaki F."/>
            <person name="Takami H."/>
        </authorList>
    </citation>
    <scope>NUCLEOTIDE SEQUENCE</scope>
    <source>
        <strain evidence="1">Expedition CK06-06</strain>
    </source>
</reference>
<comment type="caution">
    <text evidence="1">The sequence shown here is derived from an EMBL/GenBank/DDBJ whole genome shotgun (WGS) entry which is preliminary data.</text>
</comment>
<evidence type="ECO:0000313" key="1">
    <source>
        <dbReference type="EMBL" id="GAI04628.1"/>
    </source>
</evidence>
<protein>
    <submittedName>
        <fullName evidence="1">Uncharacterized protein</fullName>
    </submittedName>
</protein>
<feature type="non-terminal residue" evidence="1">
    <location>
        <position position="1"/>
    </location>
</feature>
<proteinExistence type="predicted"/>
<organism evidence="1">
    <name type="scientific">marine sediment metagenome</name>
    <dbReference type="NCBI Taxonomy" id="412755"/>
    <lineage>
        <taxon>unclassified sequences</taxon>
        <taxon>metagenomes</taxon>
        <taxon>ecological metagenomes</taxon>
    </lineage>
</organism>
<accession>X1KD87</accession>
<name>X1KD87_9ZZZZ</name>
<dbReference type="AlphaFoldDB" id="X1KD87"/>
<sequence>INSHSTFRWSNGLSIGFTKDEIIHLSPDICITLIDNIQDVKYSLQLRPVKPEPFTLKDIIVWREEEIMAAELAASLVPSCKHYIVAKDQCPQLLYKIIFENHLRKAYLSYPITNVRDNQAVWSDIENYRQRLMDTFICFDPISISEGSLKGEYLKVSLSRKRKVVEVTIDPENVKLRLPISEVKEVIPNIDGQIISRDFKLIDQSDMVIAYIPELAPGQPAISTGVERELAHAQNATMETFVIWPSTRVASPFPVW</sequence>